<dbReference type="EMBL" id="MHBW01000012">
    <property type="protein sequence ID" value="OGY09311.1"/>
    <property type="molecule type" value="Genomic_DNA"/>
</dbReference>
<sequence length="247" mass="25607">MNRALPILVVVVSLLGIIGGGFLAFKKLSAPPAKSVTELEVKDETTDLTLEDSPYTTLVPGPSCEYTLNVSQIKRSPNSVEYEIVYKNGEGVTQGATGTIKPAGSTSASKKILFGSESSGKRRCDPDVSGGAITLRYRNDAGKVIGKANAKFSLVENGTSVLIDKLSVSFDKKATGKVLAMGTMGLPGAAPGKVSEGPYGVFTSSAAKLSPTVKISGSGDLYVWSGTSWGKVTGRTTNLSALVLQAP</sequence>
<accession>A0A1G1V1U7</accession>
<comment type="caution">
    <text evidence="2">The sequence shown here is derived from an EMBL/GenBank/DDBJ whole genome shotgun (WGS) entry which is preliminary data.</text>
</comment>
<keyword evidence="1" id="KW-0812">Transmembrane</keyword>
<dbReference type="AlphaFoldDB" id="A0A1G1V1U7"/>
<evidence type="ECO:0000313" key="3">
    <source>
        <dbReference type="Proteomes" id="UP000177967"/>
    </source>
</evidence>
<keyword evidence="1" id="KW-1133">Transmembrane helix</keyword>
<gene>
    <name evidence="2" type="ORF">A2782_00255</name>
</gene>
<reference evidence="2 3" key="1">
    <citation type="journal article" date="2016" name="Nat. Commun.">
        <title>Thousands of microbial genomes shed light on interconnected biogeochemical processes in an aquifer system.</title>
        <authorList>
            <person name="Anantharaman K."/>
            <person name="Brown C.T."/>
            <person name="Hug L.A."/>
            <person name="Sharon I."/>
            <person name="Castelle C.J."/>
            <person name="Probst A.J."/>
            <person name="Thomas B.C."/>
            <person name="Singh A."/>
            <person name="Wilkins M.J."/>
            <person name="Karaoz U."/>
            <person name="Brodie E.L."/>
            <person name="Williams K.H."/>
            <person name="Hubbard S.S."/>
            <person name="Banfield J.F."/>
        </authorList>
    </citation>
    <scope>NUCLEOTIDE SEQUENCE [LARGE SCALE GENOMIC DNA]</scope>
</reference>
<dbReference type="Proteomes" id="UP000177967">
    <property type="component" value="Unassembled WGS sequence"/>
</dbReference>
<evidence type="ECO:0000313" key="2">
    <source>
        <dbReference type="EMBL" id="OGY09311.1"/>
    </source>
</evidence>
<keyword evidence="1" id="KW-0472">Membrane</keyword>
<organism evidence="2 3">
    <name type="scientific">Candidatus Blackburnbacteria bacterium RIFCSPHIGHO2_01_FULL_43_15b</name>
    <dbReference type="NCBI Taxonomy" id="1797513"/>
    <lineage>
        <taxon>Bacteria</taxon>
        <taxon>Candidatus Blackburniibacteriota</taxon>
    </lineage>
</organism>
<protein>
    <submittedName>
        <fullName evidence="2">Uncharacterized protein</fullName>
    </submittedName>
</protein>
<feature type="transmembrane region" description="Helical" evidence="1">
    <location>
        <begin position="6"/>
        <end position="25"/>
    </location>
</feature>
<name>A0A1G1V1U7_9BACT</name>
<evidence type="ECO:0000256" key="1">
    <source>
        <dbReference type="SAM" id="Phobius"/>
    </source>
</evidence>
<proteinExistence type="predicted"/>